<accession>A0A1F6G5W6</accession>
<dbReference type="SUPFAM" id="SSF48371">
    <property type="entry name" value="ARM repeat"/>
    <property type="match status" value="1"/>
</dbReference>
<protein>
    <submittedName>
        <fullName evidence="1">Uncharacterized protein</fullName>
    </submittedName>
</protein>
<gene>
    <name evidence="1" type="ORF">A2609_00340</name>
</gene>
<reference evidence="1 2" key="1">
    <citation type="journal article" date="2016" name="Nat. Commun.">
        <title>Thousands of microbial genomes shed light on interconnected biogeochemical processes in an aquifer system.</title>
        <authorList>
            <person name="Anantharaman K."/>
            <person name="Brown C.T."/>
            <person name="Hug L.A."/>
            <person name="Sharon I."/>
            <person name="Castelle C.J."/>
            <person name="Probst A.J."/>
            <person name="Thomas B.C."/>
            <person name="Singh A."/>
            <person name="Wilkins M.J."/>
            <person name="Karaoz U."/>
            <person name="Brodie E.L."/>
            <person name="Williams K.H."/>
            <person name="Hubbard S.S."/>
            <person name="Banfield J.F."/>
        </authorList>
    </citation>
    <scope>NUCLEOTIDE SEQUENCE [LARGE SCALE GENOMIC DNA]</scope>
</reference>
<name>A0A1F6G5W6_9BACT</name>
<dbReference type="EMBL" id="MFMU01000006">
    <property type="protein sequence ID" value="OGG93507.1"/>
    <property type="molecule type" value="Genomic_DNA"/>
</dbReference>
<organism evidence="1 2">
    <name type="scientific">Candidatus Kaiserbacteria bacterium RIFOXYD1_FULL_47_14</name>
    <dbReference type="NCBI Taxonomy" id="1798533"/>
    <lineage>
        <taxon>Bacteria</taxon>
        <taxon>Candidatus Kaiseribacteriota</taxon>
    </lineage>
</organism>
<evidence type="ECO:0000313" key="1">
    <source>
        <dbReference type="EMBL" id="OGG93507.1"/>
    </source>
</evidence>
<dbReference type="STRING" id="1798533.A2609_00340"/>
<evidence type="ECO:0000313" key="2">
    <source>
        <dbReference type="Proteomes" id="UP000176867"/>
    </source>
</evidence>
<dbReference type="AlphaFoldDB" id="A0A1F6G5W6"/>
<proteinExistence type="predicted"/>
<comment type="caution">
    <text evidence="1">The sequence shown here is derived from an EMBL/GenBank/DDBJ whole genome shotgun (WGS) entry which is preliminary data.</text>
</comment>
<dbReference type="Proteomes" id="UP000176867">
    <property type="component" value="Unassembled WGS sequence"/>
</dbReference>
<dbReference type="InterPro" id="IPR016024">
    <property type="entry name" value="ARM-type_fold"/>
</dbReference>
<sequence>MSKERMREFKELFAVLATGTKDEIKNAKKLIEKMWREDDKIFKRTSDIVLKVIGDFDGIPDAEHKAAVISGMGIFLIVLADEHFDEFKKFIVKNLQDSDGRVREAARKTGEWLYMSLTSRAEPFVHPKDTPLTEKQKSEQTLARKQYADFVAEIEALIDYYDDFDDSSEYVDELKPSVNKTLQLFWCRFTDSPVYRRIVEQSRPIPIEIFMRRKEIENELENKLKEVKSNFDVEDIKQIIYNEDGTDDLTDIVMLFDTGKGAGELENILETVNDAWNYFPHKILDGFSPEEKLLEYRQ</sequence>